<keyword evidence="9" id="KW-0614">Plasmid</keyword>
<dbReference type="SUPFAM" id="SSF56601">
    <property type="entry name" value="beta-lactamase/transpeptidase-like"/>
    <property type="match status" value="1"/>
</dbReference>
<name>A0A6N1X756_9BURK</name>
<feature type="domain" description="Beta-lactamase-related" evidence="8">
    <location>
        <begin position="37"/>
        <end position="379"/>
    </location>
</feature>
<dbReference type="KEGG" id="aant:HUK68_20135"/>
<geneLocation type="plasmid" evidence="9 10">
    <name>unnamed1</name>
</geneLocation>
<evidence type="ECO:0000256" key="7">
    <source>
        <dbReference type="SAM" id="SignalP"/>
    </source>
</evidence>
<dbReference type="EMBL" id="CP054841">
    <property type="protein sequence ID" value="QKV55249.1"/>
    <property type="molecule type" value="Genomic_DNA"/>
</dbReference>
<keyword evidence="4 6" id="KW-0378">Hydrolase</keyword>
<feature type="chain" id="PRO_5026657638" description="Beta-lactamase" evidence="7">
    <location>
        <begin position="26"/>
        <end position="386"/>
    </location>
</feature>
<dbReference type="AlphaFoldDB" id="A0A6N1X756"/>
<dbReference type="InterPro" id="IPR001586">
    <property type="entry name" value="Beta-lactam_class-C_AS"/>
</dbReference>
<dbReference type="GO" id="GO:0030288">
    <property type="term" value="C:outer membrane-bounded periplasmic space"/>
    <property type="evidence" value="ECO:0007669"/>
    <property type="project" value="InterPro"/>
</dbReference>
<proteinExistence type="inferred from homology"/>
<evidence type="ECO:0000256" key="1">
    <source>
        <dbReference type="ARBA" id="ARBA00001526"/>
    </source>
</evidence>
<dbReference type="Gene3D" id="3.40.710.10">
    <property type="entry name" value="DD-peptidase/beta-lactamase superfamily"/>
    <property type="match status" value="1"/>
</dbReference>
<dbReference type="InterPro" id="IPR001466">
    <property type="entry name" value="Beta-lactam-related"/>
</dbReference>
<dbReference type="GO" id="GO:0008800">
    <property type="term" value="F:beta-lactamase activity"/>
    <property type="evidence" value="ECO:0007669"/>
    <property type="project" value="UniProtKB-UniRule"/>
</dbReference>
<evidence type="ECO:0000256" key="6">
    <source>
        <dbReference type="RuleBase" id="RU361140"/>
    </source>
</evidence>
<accession>A0A6N1X756</accession>
<protein>
    <recommendedName>
        <fullName evidence="3 6">Beta-lactamase</fullName>
        <ecNumber evidence="3 6">3.5.2.6</ecNumber>
    </recommendedName>
</protein>
<gene>
    <name evidence="9" type="ORF">HUK68_20135</name>
</gene>
<dbReference type="RefSeq" id="WP_175506037.1">
    <property type="nucleotide sequence ID" value="NZ_CP054841.1"/>
</dbReference>
<keyword evidence="5 6" id="KW-0046">Antibiotic resistance</keyword>
<dbReference type="Proteomes" id="UP000509579">
    <property type="component" value="Plasmid unnamed1"/>
</dbReference>
<organism evidence="9 10">
    <name type="scientific">Comamonas antarctica</name>
    <dbReference type="NCBI Taxonomy" id="2743470"/>
    <lineage>
        <taxon>Bacteria</taxon>
        <taxon>Pseudomonadati</taxon>
        <taxon>Pseudomonadota</taxon>
        <taxon>Betaproteobacteria</taxon>
        <taxon>Burkholderiales</taxon>
        <taxon>Comamonadaceae</taxon>
        <taxon>Comamonas</taxon>
    </lineage>
</organism>
<dbReference type="PANTHER" id="PTHR46825">
    <property type="entry name" value="D-ALANYL-D-ALANINE-CARBOXYPEPTIDASE/ENDOPEPTIDASE AMPH"/>
    <property type="match status" value="1"/>
</dbReference>
<evidence type="ECO:0000256" key="2">
    <source>
        <dbReference type="ARBA" id="ARBA00007840"/>
    </source>
</evidence>
<comment type="similarity">
    <text evidence="2 6">Belongs to the class-C beta-lactamase family.</text>
</comment>
<sequence>MGHTRRQILQLAALGAAAPACQTFAAAPAADRDAQLRAAAEQVMRAHGVAGMAIAVTHQGRHRFHNFGLASKPGNAPVTSDTLFEIGSISKTFTATLAALAEASGRLSLADSPAKFLPELRGSPIAAVDLLGLATHTAGGFALQLPDGIDTPEQLTAYYRAWTPSYAPGTARSYANPSLGLLGMAAAKAWEMPFTDAMQKMLFPALGLRDTYLDVPASAMHRYAQGYDKADAPVRVNPGLLAAEAYGVKTSARDLIRFIDLNIDPSKAGEPLAQALAATRRGYFQLGAMTQDLVWEQYALPPALDILLEGNSSRVALETLAVERLVPARAPQPGAWVNKTGATNGFGAYVAFVPQQQMGVVILANKNLPAAARVRLALLLLQGEAR</sequence>
<dbReference type="InterPro" id="IPR050491">
    <property type="entry name" value="AmpC-like"/>
</dbReference>
<dbReference type="InterPro" id="IPR058136">
    <property type="entry name" value="AmpC"/>
</dbReference>
<evidence type="ECO:0000256" key="3">
    <source>
        <dbReference type="ARBA" id="ARBA00012865"/>
    </source>
</evidence>
<keyword evidence="7" id="KW-0732">Signal</keyword>
<keyword evidence="10" id="KW-1185">Reference proteome</keyword>
<dbReference type="PROSITE" id="PS00336">
    <property type="entry name" value="BETA_LACTAMASE_C"/>
    <property type="match status" value="1"/>
</dbReference>
<feature type="signal peptide" evidence="7">
    <location>
        <begin position="1"/>
        <end position="25"/>
    </location>
</feature>
<dbReference type="PROSITE" id="PS51318">
    <property type="entry name" value="TAT"/>
    <property type="match status" value="1"/>
</dbReference>
<dbReference type="InterPro" id="IPR006311">
    <property type="entry name" value="TAT_signal"/>
</dbReference>
<comment type="catalytic activity">
    <reaction evidence="1 6">
        <text>a beta-lactam + H2O = a substituted beta-amino acid</text>
        <dbReference type="Rhea" id="RHEA:20401"/>
        <dbReference type="ChEBI" id="CHEBI:15377"/>
        <dbReference type="ChEBI" id="CHEBI:35627"/>
        <dbReference type="ChEBI" id="CHEBI:140347"/>
        <dbReference type="EC" id="3.5.2.6"/>
    </reaction>
</comment>
<evidence type="ECO:0000313" key="10">
    <source>
        <dbReference type="Proteomes" id="UP000509579"/>
    </source>
</evidence>
<evidence type="ECO:0000256" key="4">
    <source>
        <dbReference type="ARBA" id="ARBA00022801"/>
    </source>
</evidence>
<dbReference type="GO" id="GO:0017001">
    <property type="term" value="P:antibiotic catabolic process"/>
    <property type="evidence" value="ECO:0007669"/>
    <property type="project" value="InterPro"/>
</dbReference>
<evidence type="ECO:0000256" key="5">
    <source>
        <dbReference type="ARBA" id="ARBA00023251"/>
    </source>
</evidence>
<dbReference type="PANTHER" id="PTHR46825:SF8">
    <property type="entry name" value="BETA-LACTAMASE-RELATED"/>
    <property type="match status" value="1"/>
</dbReference>
<evidence type="ECO:0000313" key="9">
    <source>
        <dbReference type="EMBL" id="QKV55249.1"/>
    </source>
</evidence>
<evidence type="ECO:0000259" key="8">
    <source>
        <dbReference type="Pfam" id="PF00144"/>
    </source>
</evidence>
<dbReference type="GO" id="GO:0046677">
    <property type="term" value="P:response to antibiotic"/>
    <property type="evidence" value="ECO:0007669"/>
    <property type="project" value="UniProtKB-UniRule"/>
</dbReference>
<dbReference type="Pfam" id="PF00144">
    <property type="entry name" value="Beta-lactamase"/>
    <property type="match status" value="1"/>
</dbReference>
<dbReference type="NCBIfam" id="NF033085">
    <property type="entry name" value="bla_class_C"/>
    <property type="match status" value="1"/>
</dbReference>
<dbReference type="InterPro" id="IPR012338">
    <property type="entry name" value="Beta-lactam/transpept-like"/>
</dbReference>
<dbReference type="EC" id="3.5.2.6" evidence="3 6"/>
<reference evidence="9 10" key="1">
    <citation type="submission" date="2020-06" db="EMBL/GenBank/DDBJ databases">
        <title>Acidovorax antarctica sp. nov., isolated from Corinth ice sheet soil, Antarctic Fields Peninsula.</title>
        <authorList>
            <person name="Xu Q."/>
            <person name="Peng F."/>
        </authorList>
    </citation>
    <scope>NUCLEOTIDE SEQUENCE [LARGE SCALE GENOMIC DNA]</scope>
    <source>
        <strain evidence="9 10">16-35-5</strain>
        <plasmid evidence="9 10">unnamed1</plasmid>
    </source>
</reference>